<keyword evidence="9 10" id="KW-0472">Membrane</keyword>
<gene>
    <name evidence="11" type="ORF">RR46_08680</name>
</gene>
<evidence type="ECO:0000256" key="9">
    <source>
        <dbReference type="ARBA" id="ARBA00023136"/>
    </source>
</evidence>
<dbReference type="Pfam" id="PF14828">
    <property type="entry name" value="Amnionless"/>
    <property type="match status" value="1"/>
</dbReference>
<dbReference type="GO" id="GO:0016324">
    <property type="term" value="C:apical plasma membrane"/>
    <property type="evidence" value="ECO:0007669"/>
    <property type="project" value="TreeGrafter"/>
</dbReference>
<evidence type="ECO:0000256" key="2">
    <source>
        <dbReference type="ARBA" id="ARBA00021200"/>
    </source>
</evidence>
<dbReference type="GO" id="GO:0006898">
    <property type="term" value="P:receptor-mediated endocytosis"/>
    <property type="evidence" value="ECO:0007669"/>
    <property type="project" value="TreeGrafter"/>
</dbReference>
<evidence type="ECO:0000256" key="3">
    <source>
        <dbReference type="ARBA" id="ARBA00022448"/>
    </source>
</evidence>
<evidence type="ECO:0000313" key="11">
    <source>
        <dbReference type="EMBL" id="KPJ01643.1"/>
    </source>
</evidence>
<evidence type="ECO:0000256" key="6">
    <source>
        <dbReference type="ARBA" id="ARBA00022729"/>
    </source>
</evidence>
<keyword evidence="5 10" id="KW-0812">Transmembrane</keyword>
<dbReference type="GO" id="GO:0030139">
    <property type="term" value="C:endocytic vesicle"/>
    <property type="evidence" value="ECO:0007669"/>
    <property type="project" value="TreeGrafter"/>
</dbReference>
<evidence type="ECO:0000256" key="8">
    <source>
        <dbReference type="ARBA" id="ARBA00022989"/>
    </source>
</evidence>
<evidence type="ECO:0000256" key="7">
    <source>
        <dbReference type="ARBA" id="ARBA00022927"/>
    </source>
</evidence>
<keyword evidence="12" id="KW-1185">Reference proteome</keyword>
<evidence type="ECO:0000256" key="4">
    <source>
        <dbReference type="ARBA" id="ARBA00022475"/>
    </source>
</evidence>
<dbReference type="GO" id="GO:0015031">
    <property type="term" value="P:protein transport"/>
    <property type="evidence" value="ECO:0007669"/>
    <property type="project" value="UniProtKB-KW"/>
</dbReference>
<comment type="subcellular location">
    <subcellularLocation>
        <location evidence="1">Cell membrane</location>
        <topology evidence="1">Single-pass type I membrane protein</topology>
    </subcellularLocation>
</comment>
<keyword evidence="4" id="KW-1003">Cell membrane</keyword>
<reference evidence="11 12" key="1">
    <citation type="journal article" date="2015" name="Nat. Commun.">
        <title>Outbred genome sequencing and CRISPR/Cas9 gene editing in butterflies.</title>
        <authorList>
            <person name="Li X."/>
            <person name="Fan D."/>
            <person name="Zhang W."/>
            <person name="Liu G."/>
            <person name="Zhang L."/>
            <person name="Zhao L."/>
            <person name="Fang X."/>
            <person name="Chen L."/>
            <person name="Dong Y."/>
            <person name="Chen Y."/>
            <person name="Ding Y."/>
            <person name="Zhao R."/>
            <person name="Feng M."/>
            <person name="Zhu Y."/>
            <person name="Feng Y."/>
            <person name="Jiang X."/>
            <person name="Zhu D."/>
            <person name="Xiang H."/>
            <person name="Feng X."/>
            <person name="Li S."/>
            <person name="Wang J."/>
            <person name="Zhang G."/>
            <person name="Kronforst M.R."/>
            <person name="Wang W."/>
        </authorList>
    </citation>
    <scope>NUCLEOTIDE SEQUENCE [LARGE SCALE GENOMIC DNA]</scope>
    <source>
        <strain evidence="11">Ya'a_city_454_Px</strain>
        <tissue evidence="11">Whole body</tissue>
    </source>
</reference>
<keyword evidence="6" id="KW-0732">Signal</keyword>
<dbReference type="InterPro" id="IPR026112">
    <property type="entry name" value="AMN"/>
</dbReference>
<organism evidence="11 12">
    <name type="scientific">Papilio xuthus</name>
    <name type="common">Asian swallowtail butterfly</name>
    <dbReference type="NCBI Taxonomy" id="66420"/>
    <lineage>
        <taxon>Eukaryota</taxon>
        <taxon>Metazoa</taxon>
        <taxon>Ecdysozoa</taxon>
        <taxon>Arthropoda</taxon>
        <taxon>Hexapoda</taxon>
        <taxon>Insecta</taxon>
        <taxon>Pterygota</taxon>
        <taxon>Neoptera</taxon>
        <taxon>Endopterygota</taxon>
        <taxon>Lepidoptera</taxon>
        <taxon>Glossata</taxon>
        <taxon>Ditrysia</taxon>
        <taxon>Papilionoidea</taxon>
        <taxon>Papilionidae</taxon>
        <taxon>Papilioninae</taxon>
        <taxon>Papilio</taxon>
    </lineage>
</organism>
<name>A0A194Q7Z3_PAPXU</name>
<feature type="transmembrane region" description="Helical" evidence="10">
    <location>
        <begin position="381"/>
        <end position="400"/>
    </location>
</feature>
<dbReference type="PANTHER" id="PTHR14995">
    <property type="entry name" value="AMNIONLESS"/>
    <property type="match status" value="1"/>
</dbReference>
<dbReference type="AlphaFoldDB" id="A0A194Q7Z3"/>
<protein>
    <recommendedName>
        <fullName evidence="2">Protein amnionless</fullName>
    </recommendedName>
</protein>
<dbReference type="EMBL" id="KQ459324">
    <property type="protein sequence ID" value="KPJ01643.1"/>
    <property type="molecule type" value="Genomic_DNA"/>
</dbReference>
<dbReference type="PANTHER" id="PTHR14995:SF2">
    <property type="entry name" value="PROTEIN AMNIONLESS"/>
    <property type="match status" value="1"/>
</dbReference>
<evidence type="ECO:0000256" key="1">
    <source>
        <dbReference type="ARBA" id="ARBA00004251"/>
    </source>
</evidence>
<keyword evidence="7" id="KW-0653">Protein transport</keyword>
<sequence>MASWVNVLALYTGRCNIDRRVHDGTSLAVRSTPLAVSSTSLVTSGSEARVPGCGRRLRESWLKWLPDSSFNLPINFKNGELPCSKQTVIFPARLVGSVKINSETNVNSFVLPIDGEIVLEGTINLGEDPYETNCTEGNVYYLENSKASWAQANVWSSSKFNKATPDAERVPCFDDIVEFPANIQTTVTLPELLQHVRYIQVGDQQFTSTTKFHDHVITGSDEQIQFILNTLYGVGLVIGDTQCQSRSGCPCQDNFLQIDCSSKYCPVPTCVHPIKPIGHCCKICGGYISFDITKSFDMMEFKELVEMIVESYGRDNLEYHIGRLPNDKVQLVIVDKDEYDGTSAEVLHTIDYNIKEHWVEGTKYALISGSPLSKAGLGGKIFISVFFLVVCTMGMIYVYYYKVPEIRYPMLGRSLPTFLARIQRRSDSVVSLTRRDSVMTSTRRTAFRNPLYDSKRGRVQVDEEVTSQ</sequence>
<accession>A0A194Q7Z3</accession>
<evidence type="ECO:0000256" key="10">
    <source>
        <dbReference type="SAM" id="Phobius"/>
    </source>
</evidence>
<keyword evidence="8 10" id="KW-1133">Transmembrane helix</keyword>
<proteinExistence type="predicted"/>
<dbReference type="STRING" id="66420.A0A194Q7Z3"/>
<evidence type="ECO:0000313" key="12">
    <source>
        <dbReference type="Proteomes" id="UP000053268"/>
    </source>
</evidence>
<dbReference type="Proteomes" id="UP000053268">
    <property type="component" value="Unassembled WGS sequence"/>
</dbReference>
<keyword evidence="3" id="KW-0813">Transport</keyword>
<evidence type="ECO:0000256" key="5">
    <source>
        <dbReference type="ARBA" id="ARBA00022692"/>
    </source>
</evidence>